<keyword evidence="1" id="KW-1133">Transmembrane helix</keyword>
<reference evidence="2" key="1">
    <citation type="journal article" date="2014" name="Aquat. Biol.">
        <title>New SNP markers reveal largely concordant clinal variation across the hybrid zone between Mytilus spp. in the Baltic Sea.</title>
        <authorList>
            <person name="Zbawicka M."/>
            <person name="Sanko T.J."/>
            <person name="Strand J."/>
            <person name="Wenne R."/>
        </authorList>
    </citation>
    <scope>NUCLEOTIDE SEQUENCE</scope>
</reference>
<dbReference type="AlphaFoldDB" id="A0A077H3M1"/>
<proteinExistence type="evidence at transcript level"/>
<evidence type="ECO:0000256" key="1">
    <source>
        <dbReference type="SAM" id="Phobius"/>
    </source>
</evidence>
<accession>A0A077H3M1</accession>
<feature type="transmembrane region" description="Helical" evidence="1">
    <location>
        <begin position="81"/>
        <end position="100"/>
    </location>
</feature>
<organism evidence="2">
    <name type="scientific">Mytilus trossulus</name>
    <name type="common">Blue mussel</name>
    <dbReference type="NCBI Taxonomy" id="6551"/>
    <lineage>
        <taxon>Eukaryota</taxon>
        <taxon>Metazoa</taxon>
        <taxon>Spiralia</taxon>
        <taxon>Lophotrochozoa</taxon>
        <taxon>Mollusca</taxon>
        <taxon>Bivalvia</taxon>
        <taxon>Autobranchia</taxon>
        <taxon>Pteriomorphia</taxon>
        <taxon>Mytilida</taxon>
        <taxon>Mytiloidea</taxon>
        <taxon>Mytilidae</taxon>
        <taxon>Mytilinae</taxon>
        <taxon>Mytilus</taxon>
    </lineage>
</organism>
<name>A0A077H3M1_MYTTR</name>
<dbReference type="EMBL" id="KJ871062">
    <property type="protein sequence ID" value="AIL82422.1"/>
    <property type="molecule type" value="mRNA"/>
</dbReference>
<sequence>MSMPRLPLLSVHCHLILLFFHQFSLFLLDLFPLNLLLQIFFQMYFPLFFLFLLKHSDLYFCHFLEILLFLSLQCFQPRLSLLSQFLVSLQPLLLLLSLWFRPQWSQQRFPFLRAFLYLLIDVLTKN</sequence>
<protein>
    <submittedName>
        <fullName evidence="2">Uncharacterized protein</fullName>
    </submittedName>
</protein>
<keyword evidence="1" id="KW-0472">Membrane</keyword>
<keyword evidence="1" id="KW-0812">Transmembrane</keyword>
<evidence type="ECO:0000313" key="2">
    <source>
        <dbReference type="EMBL" id="AIL82422.1"/>
    </source>
</evidence>